<accession>H0UJS2</accession>
<dbReference type="AlphaFoldDB" id="H0UJS2"/>
<evidence type="ECO:0000313" key="2">
    <source>
        <dbReference type="EMBL" id="EHM12931.1"/>
    </source>
</evidence>
<dbReference type="NCBIfam" id="TIGR04336">
    <property type="entry name" value="AmmeMemoSam_B"/>
    <property type="match status" value="1"/>
</dbReference>
<dbReference type="Proteomes" id="UP000003806">
    <property type="component" value="Chromosome"/>
</dbReference>
<name>H0UJS2_9BACT</name>
<feature type="chain" id="PRO_5003540846" evidence="1">
    <location>
        <begin position="26"/>
        <end position="239"/>
    </location>
</feature>
<proteinExistence type="predicted"/>
<dbReference type="HOGENOM" id="CLU_1159857_0_0_0"/>
<dbReference type="eggNOG" id="ENOG5030NWI">
    <property type="taxonomic scope" value="Bacteria"/>
</dbReference>
<sequence>MIPVIRRTIFLLAAFFSIWSSPCAAEPAAFLMPHHEVSPLIDQTYDLIVKSGMKPDRIFVISPDHFHRAVGKIVLGGNDPKTRELLQESGIQFDDPLTRRDHGVTVHAKRISVLWPDVPLTTMIVSSKTPLAVLLVAAVKLSPLFAKNGLIILSSDLSHYKDVATSNAEDDLTVAALLAQDFRLFGQIKDDCPKGTWLFLKMLDRLNLHRSALIGRTNSGELGGDKSSTTGHASIMYRR</sequence>
<dbReference type="Gene3D" id="3.40.830.10">
    <property type="entry name" value="LigB-like"/>
    <property type="match status" value="1"/>
</dbReference>
<keyword evidence="3" id="KW-1185">Reference proteome</keyword>
<evidence type="ECO:0000256" key="1">
    <source>
        <dbReference type="SAM" id="SignalP"/>
    </source>
</evidence>
<gene>
    <name evidence="2" type="ORF">JonanDRAFT_0527</name>
</gene>
<dbReference type="RefSeq" id="WP_008522688.1">
    <property type="nucleotide sequence ID" value="NZ_CM001376.1"/>
</dbReference>
<dbReference type="EMBL" id="CM001376">
    <property type="protein sequence ID" value="EHM12931.1"/>
    <property type="molecule type" value="Genomic_DNA"/>
</dbReference>
<dbReference type="STRING" id="885272.JonanDRAFT_0527"/>
<evidence type="ECO:0000313" key="3">
    <source>
        <dbReference type="Proteomes" id="UP000003806"/>
    </source>
</evidence>
<protein>
    <submittedName>
        <fullName evidence="2">Putative dioxygenase</fullName>
    </submittedName>
</protein>
<feature type="signal peptide" evidence="1">
    <location>
        <begin position="1"/>
        <end position="25"/>
    </location>
</feature>
<keyword evidence="1" id="KW-0732">Signal</keyword>
<reference evidence="2 3" key="1">
    <citation type="submission" date="2011-11" db="EMBL/GenBank/DDBJ databases">
        <title>The Noncontiguous Finished genome of Jonquetella anthropi DSM 22815.</title>
        <authorList>
            <consortium name="US DOE Joint Genome Institute (JGI-PGF)"/>
            <person name="Lucas S."/>
            <person name="Copeland A."/>
            <person name="Lapidus A."/>
            <person name="Glavina del Rio T."/>
            <person name="Dalin E."/>
            <person name="Tice H."/>
            <person name="Bruce D."/>
            <person name="Goodwin L."/>
            <person name="Pitluck S."/>
            <person name="Peters L."/>
            <person name="Mikhailova N."/>
            <person name="Held B."/>
            <person name="Kyrpides N."/>
            <person name="Mavromatis K."/>
            <person name="Ivanova N."/>
            <person name="Markowitz V."/>
            <person name="Cheng J.-F."/>
            <person name="Hugenholtz P."/>
            <person name="Woyke T."/>
            <person name="Wu D."/>
            <person name="Gronow S."/>
            <person name="Wellnitz S."/>
            <person name="Brambilla E."/>
            <person name="Klenk H.-P."/>
            <person name="Eisen J.A."/>
        </authorList>
    </citation>
    <scope>NUCLEOTIDE SEQUENCE [LARGE SCALE GENOMIC DNA]</scope>
    <source>
        <strain evidence="2 3">DSM 22815</strain>
    </source>
</reference>
<organism evidence="2 3">
    <name type="scientific">Jonquetella anthropi DSM 22815</name>
    <dbReference type="NCBI Taxonomy" id="885272"/>
    <lineage>
        <taxon>Bacteria</taxon>
        <taxon>Thermotogati</taxon>
        <taxon>Synergistota</taxon>
        <taxon>Synergistia</taxon>
        <taxon>Synergistales</taxon>
        <taxon>Dethiosulfovibrionaceae</taxon>
        <taxon>Jonquetella</taxon>
    </lineage>
</organism>
<keyword evidence="2" id="KW-0223">Dioxygenase</keyword>
<dbReference type="GO" id="GO:0051213">
    <property type="term" value="F:dioxygenase activity"/>
    <property type="evidence" value="ECO:0007669"/>
    <property type="project" value="UniProtKB-KW"/>
</dbReference>
<dbReference type="SUPFAM" id="SSF53213">
    <property type="entry name" value="LigB-like"/>
    <property type="match status" value="1"/>
</dbReference>
<keyword evidence="2" id="KW-0560">Oxidoreductase</keyword>